<gene>
    <name evidence="2" type="ORF">BIFADO_01750</name>
</gene>
<protein>
    <submittedName>
        <fullName evidence="2">Glycosyltransferase, group 2 family protein</fullName>
        <ecNumber evidence="2">2.4.-.-</ecNumber>
    </submittedName>
</protein>
<dbReference type="GO" id="GO:0016757">
    <property type="term" value="F:glycosyltransferase activity"/>
    <property type="evidence" value="ECO:0007669"/>
    <property type="project" value="UniProtKB-KW"/>
</dbReference>
<dbReference type="Pfam" id="PF00535">
    <property type="entry name" value="Glycos_transf_2"/>
    <property type="match status" value="1"/>
</dbReference>
<sequence length="430" mass="49509">MEYSLFLPVKHSTEKKKMNDRLSKDSSAPFFSIIIPSYNNGSYLQKCIQSLQKQSFEAWEAIIVIDASPDDAFHIAKQLSDKDGRIQIINKTQNEGTHLARKSGVKRAQGEYALFLDADDELADNALSSLAALTSQQTFDVLHFGTELFGENMPETVCSDILQLSNRNLPTLHGQEIAFSSFTDSEKNRQDWRILQRLYRTKLLKNAFSCMSDSRLGRGQDSYEWLVIASLADTEVFHNEIIGYRYYLGRGITTFEPMSDQKFVSLSSNYGTLIRTASEYASTFSNFDLSPCIARLRRRLLEMLFGDWYVRLSDKDKLSVLAEMQKDFTRIEIATELMRLTRDDAYSRWVAGDSFNKNARYVHWKEIAETIAGDDLTPQYEEYRNQALRHFSDLRTRLPKPEQAPDPSSRNLAHLFSRIKTFFSSTRRNK</sequence>
<dbReference type="EMBL" id="AAXD02000052">
    <property type="protein sequence ID" value="EDN82696.1"/>
    <property type="molecule type" value="Genomic_DNA"/>
</dbReference>
<dbReference type="PANTHER" id="PTHR43685:SF2">
    <property type="entry name" value="GLYCOSYLTRANSFERASE 2-LIKE DOMAIN-CONTAINING PROTEIN"/>
    <property type="match status" value="1"/>
</dbReference>
<dbReference type="Proteomes" id="UP000003773">
    <property type="component" value="Unassembled WGS sequence"/>
</dbReference>
<keyword evidence="2" id="KW-0808">Transferase</keyword>
<accession>A7A7B3</accession>
<organism evidence="2 3">
    <name type="scientific">Bifidobacterium adolescentis L2-32</name>
    <dbReference type="NCBI Taxonomy" id="411481"/>
    <lineage>
        <taxon>Bacteria</taxon>
        <taxon>Bacillati</taxon>
        <taxon>Actinomycetota</taxon>
        <taxon>Actinomycetes</taxon>
        <taxon>Bifidobacteriales</taxon>
        <taxon>Bifidobacteriaceae</taxon>
        <taxon>Bifidobacterium</taxon>
    </lineage>
</organism>
<dbReference type="InterPro" id="IPR029044">
    <property type="entry name" value="Nucleotide-diphossugar_trans"/>
</dbReference>
<dbReference type="InterPro" id="IPR050834">
    <property type="entry name" value="Glycosyltransf_2"/>
</dbReference>
<dbReference type="SUPFAM" id="SSF53448">
    <property type="entry name" value="Nucleotide-diphospho-sugar transferases"/>
    <property type="match status" value="1"/>
</dbReference>
<evidence type="ECO:0000313" key="3">
    <source>
        <dbReference type="Proteomes" id="UP000003773"/>
    </source>
</evidence>
<evidence type="ECO:0000259" key="1">
    <source>
        <dbReference type="Pfam" id="PF00535"/>
    </source>
</evidence>
<proteinExistence type="predicted"/>
<feature type="domain" description="Glycosyltransferase 2-like" evidence="1">
    <location>
        <begin position="32"/>
        <end position="142"/>
    </location>
</feature>
<keyword evidence="2" id="KW-0328">Glycosyltransferase</keyword>
<dbReference type="PANTHER" id="PTHR43685">
    <property type="entry name" value="GLYCOSYLTRANSFERASE"/>
    <property type="match status" value="1"/>
</dbReference>
<dbReference type="CDD" id="cd00761">
    <property type="entry name" value="Glyco_tranf_GTA_type"/>
    <property type="match status" value="1"/>
</dbReference>
<dbReference type="EC" id="2.4.-.-" evidence="2"/>
<reference evidence="2 3" key="2">
    <citation type="submission" date="2007-05" db="EMBL/GenBank/DDBJ databases">
        <title>Draft genome sequence of Bifidobacterium adolescentis (L2-32).</title>
        <authorList>
            <person name="Sudarsanam P."/>
            <person name="Ley R."/>
            <person name="Guruge J."/>
            <person name="Turnbaugh P.J."/>
            <person name="Mahowald M."/>
            <person name="Liep D."/>
            <person name="Gordon J."/>
        </authorList>
    </citation>
    <scope>NUCLEOTIDE SEQUENCE [LARGE SCALE GENOMIC DNA]</scope>
    <source>
        <strain evidence="2 3">L2-32</strain>
    </source>
</reference>
<evidence type="ECO:0000313" key="2">
    <source>
        <dbReference type="EMBL" id="EDN82696.1"/>
    </source>
</evidence>
<dbReference type="AlphaFoldDB" id="A7A7B3"/>
<name>A7A7B3_BIFAD</name>
<reference evidence="2 3" key="1">
    <citation type="submission" date="2007-04" db="EMBL/GenBank/DDBJ databases">
        <authorList>
            <person name="Fulton L."/>
            <person name="Clifton S."/>
            <person name="Fulton B."/>
            <person name="Xu J."/>
            <person name="Minx P."/>
            <person name="Pepin K.H."/>
            <person name="Johnson M."/>
            <person name="Thiruvilangam P."/>
            <person name="Bhonagiri V."/>
            <person name="Nash W.E."/>
            <person name="Mardis E.R."/>
            <person name="Wilson R.K."/>
        </authorList>
    </citation>
    <scope>NUCLEOTIDE SEQUENCE [LARGE SCALE GENOMIC DNA]</scope>
    <source>
        <strain evidence="2 3">L2-32</strain>
    </source>
</reference>
<dbReference type="HOGENOM" id="CLU_632624_0_0_11"/>
<dbReference type="Gene3D" id="3.90.550.10">
    <property type="entry name" value="Spore Coat Polysaccharide Biosynthesis Protein SpsA, Chain A"/>
    <property type="match status" value="1"/>
</dbReference>
<dbReference type="InterPro" id="IPR001173">
    <property type="entry name" value="Glyco_trans_2-like"/>
</dbReference>
<comment type="caution">
    <text evidence="2">The sequence shown here is derived from an EMBL/GenBank/DDBJ whole genome shotgun (WGS) entry which is preliminary data.</text>
</comment>